<dbReference type="PANTHER" id="PTHR13800:SF12">
    <property type="entry name" value="TRANSIENT RECEPTOR POTENTIAL CATION CHANNEL SUBFAMILY M MEMBER-LIKE 2"/>
    <property type="match status" value="1"/>
</dbReference>
<sequence length="816" mass="94897">MKRSDDVANYTAESNGVDEKETRNKKELWFNMTNKDFPRIVLSITGSKTRPHQKKWSFENLHKAIYDTTRKCMGCALLFNKERTPEIEMITKTLTNLPEPLQSWSYSKSLKKMTDVNSSTEVSASSCDKNDNETIKQETVKCEDYIKLVEFESFINNRKIESTTDVLARAMLKDLSVTVIKGTGGTADLLATCYDSLHNLPRKIPTILGIRMDDDLYSRIIRVMKIIHEKHWLINTFDLENDDEHVLWTRVTNGIIRAWSLENVKVSEVDLLTSKPIFDSEGLSVSKYVTNCDDVSKEEIFEGFKVERKGSEDSQKLQKMQHDESVDIKQKVSKCIDFWKKVDKKTFETLSKEDNNAEEYKAAAESIHYTLLKGGTKCCMPCCVKPSEEKKDKEPCRNSDLLLQCMVTDTALIVSRAMRALSRIAVEMAEDKWLSKELDGPETTAKALTQKSKVWGMKASPTSFSNTFDMEEFSAHSVAHKHANRILYGVPQKNTSQDSNQIMHIAVLVCYSIFLITDVRMETISSLIIVVFVFVVGDLYEEFKFLKRRVWKHVSMKIMFLHFCDIWRSMDLLFWILFLIGFFMHASKIEELYLHTRRIYSVALFFMFMRLFKMMLMIRSLGIMVIMIKEMLKDVLKFLVVASIFMFAAGIIYHANIYPNHTYSEFSFDNWRFWQLLKIPYWQIYGELYLDTLEGSAGADCTDNEEIWSSDPTAERCSENDWFAIFIAAVYMMLVNWLLLNIVIAMFSMSEYRAHQSKNGDNIVTLLSIDYQRKIPSPINLIIRPILYFYRKEMNTFNNFVFAFIMLYFILKKLMN</sequence>
<keyword evidence="3 6" id="KW-1133">Transmembrane helix</keyword>
<proteinExistence type="predicted"/>
<evidence type="ECO:0000256" key="6">
    <source>
        <dbReference type="SAM" id="Phobius"/>
    </source>
</evidence>
<feature type="transmembrane region" description="Helical" evidence="6">
    <location>
        <begin position="722"/>
        <end position="747"/>
    </location>
</feature>
<dbReference type="PANTHER" id="PTHR13800">
    <property type="entry name" value="TRANSIENT RECEPTOR POTENTIAL CATION CHANNEL, SUBFAMILY M, MEMBER 6"/>
    <property type="match status" value="1"/>
</dbReference>
<evidence type="ECO:0000313" key="8">
    <source>
        <dbReference type="EMBL" id="KAJ8311513.1"/>
    </source>
</evidence>
<dbReference type="Proteomes" id="UP001217089">
    <property type="component" value="Unassembled WGS sequence"/>
</dbReference>
<evidence type="ECO:0000256" key="1">
    <source>
        <dbReference type="ARBA" id="ARBA00004141"/>
    </source>
</evidence>
<dbReference type="Pfam" id="PF00520">
    <property type="entry name" value="Ion_trans"/>
    <property type="match status" value="1"/>
</dbReference>
<reference evidence="8 9" key="1">
    <citation type="submission" date="2022-12" db="EMBL/GenBank/DDBJ databases">
        <title>Chromosome-level genome of Tegillarca granosa.</title>
        <authorList>
            <person name="Kim J."/>
        </authorList>
    </citation>
    <scope>NUCLEOTIDE SEQUENCE [LARGE SCALE GENOMIC DNA]</scope>
    <source>
        <strain evidence="8">Teg-2019</strain>
        <tissue evidence="8">Adductor muscle</tissue>
    </source>
</reference>
<evidence type="ECO:0000256" key="4">
    <source>
        <dbReference type="ARBA" id="ARBA00023136"/>
    </source>
</evidence>
<name>A0ABQ9F283_TEGGR</name>
<comment type="subcellular location">
    <subcellularLocation>
        <location evidence="1">Membrane</location>
        <topology evidence="1">Multi-pass membrane protein</topology>
    </subcellularLocation>
</comment>
<dbReference type="EMBL" id="JARBDR010000496">
    <property type="protein sequence ID" value="KAJ8311513.1"/>
    <property type="molecule type" value="Genomic_DNA"/>
</dbReference>
<evidence type="ECO:0000313" key="9">
    <source>
        <dbReference type="Proteomes" id="UP001217089"/>
    </source>
</evidence>
<keyword evidence="4 6" id="KW-0472">Membrane</keyword>
<feature type="transmembrane region" description="Helical" evidence="6">
    <location>
        <begin position="604"/>
        <end position="628"/>
    </location>
</feature>
<feature type="domain" description="Ion transport" evidence="7">
    <location>
        <begin position="526"/>
        <end position="750"/>
    </location>
</feature>
<protein>
    <recommendedName>
        <fullName evidence="7">Ion transport domain-containing protein</fullName>
    </recommendedName>
</protein>
<feature type="transmembrane region" description="Helical" evidence="6">
    <location>
        <begin position="794"/>
        <end position="811"/>
    </location>
</feature>
<dbReference type="InterPro" id="IPR050927">
    <property type="entry name" value="TRPM"/>
</dbReference>
<comment type="caution">
    <text evidence="8">The sequence shown here is derived from an EMBL/GenBank/DDBJ whole genome shotgun (WGS) entry which is preliminary data.</text>
</comment>
<feature type="region of interest" description="Disordered" evidence="5">
    <location>
        <begin position="1"/>
        <end position="21"/>
    </location>
</feature>
<accession>A0ABQ9F283</accession>
<dbReference type="InterPro" id="IPR005821">
    <property type="entry name" value="Ion_trans_dom"/>
</dbReference>
<keyword evidence="9" id="KW-1185">Reference proteome</keyword>
<organism evidence="8 9">
    <name type="scientific">Tegillarca granosa</name>
    <name type="common">Malaysian cockle</name>
    <name type="synonym">Anadara granosa</name>
    <dbReference type="NCBI Taxonomy" id="220873"/>
    <lineage>
        <taxon>Eukaryota</taxon>
        <taxon>Metazoa</taxon>
        <taxon>Spiralia</taxon>
        <taxon>Lophotrochozoa</taxon>
        <taxon>Mollusca</taxon>
        <taxon>Bivalvia</taxon>
        <taxon>Autobranchia</taxon>
        <taxon>Pteriomorphia</taxon>
        <taxon>Arcoida</taxon>
        <taxon>Arcoidea</taxon>
        <taxon>Arcidae</taxon>
        <taxon>Tegillarca</taxon>
    </lineage>
</organism>
<evidence type="ECO:0000256" key="3">
    <source>
        <dbReference type="ARBA" id="ARBA00022989"/>
    </source>
</evidence>
<keyword evidence="2 6" id="KW-0812">Transmembrane</keyword>
<evidence type="ECO:0000259" key="7">
    <source>
        <dbReference type="Pfam" id="PF00520"/>
    </source>
</evidence>
<feature type="transmembrane region" description="Helical" evidence="6">
    <location>
        <begin position="635"/>
        <end position="655"/>
    </location>
</feature>
<feature type="transmembrane region" description="Helical" evidence="6">
    <location>
        <begin position="560"/>
        <end position="584"/>
    </location>
</feature>
<evidence type="ECO:0000256" key="2">
    <source>
        <dbReference type="ARBA" id="ARBA00022692"/>
    </source>
</evidence>
<feature type="transmembrane region" description="Helical" evidence="6">
    <location>
        <begin position="523"/>
        <end position="540"/>
    </location>
</feature>
<evidence type="ECO:0000256" key="5">
    <source>
        <dbReference type="SAM" id="MobiDB-lite"/>
    </source>
</evidence>
<gene>
    <name evidence="8" type="ORF">KUTeg_010868</name>
</gene>